<dbReference type="SUPFAM" id="SSF55874">
    <property type="entry name" value="ATPase domain of HSP90 chaperone/DNA topoisomerase II/histidine kinase"/>
    <property type="match status" value="1"/>
</dbReference>
<sequence length="617" mass="70298">MKSLKKKIIFPVIFLTSLGVFCFSVITFNYFERLIISHYQKLSEEKIDKLVIEIDCDFERWKETMNLLSSLDSVSNLDYEKLKEYVSSNAKFFSEFESILLSDLDGNFLTTGGVSGNIADRDYFKETMKGNTTVSHPILSKSSNNPIIVISAPIKDENGEVKGLIGGTVKLSYITDLINEEKYANNGYAYMMDSTGLMIAHPDKKILYTYDYVLNQDPTLVNFVAKMKQGEEGTEYYLYKNEKKFVSYKPLKTVDFSLAISVIYSDMTLSLLKLKEIIIIASIVFILIITLLLYYHINLIIKPINKLKDYIEIATEGDLSVQSDIDTNDEISLLSNSFNTLIRENKGMLEASVERDKEKSIFFSNISHELKTPLNLIFSTTQLMELHNNNNSLNNAKVDKYIKIFKQNSYRLLRLVNNIIDITKIDSGFIDLNFQNRNIVEVVENITLSTVNYIESQSKEIIFDTEIEEKIMAFDPDAMERIILNLISNAIKFTNANDIIQVSIFDKNQSIVISVKDTGIGIPEDKQKIIFERFAQVDSLLTRKKEGSGIGLTLVKSLVEMHGGSIHLISGSNEGSEFIVEIPVNLVASEESSHKYREIDSELYVEKINIEFSDIYY</sequence>
<evidence type="ECO:0000256" key="8">
    <source>
        <dbReference type="ARBA" id="ARBA00022741"/>
    </source>
</evidence>
<dbReference type="Pfam" id="PF02518">
    <property type="entry name" value="HATPase_c"/>
    <property type="match status" value="1"/>
</dbReference>
<dbReference type="InterPro" id="IPR003594">
    <property type="entry name" value="HATPase_dom"/>
</dbReference>
<evidence type="ECO:0000256" key="14">
    <source>
        <dbReference type="SAM" id="Phobius"/>
    </source>
</evidence>
<proteinExistence type="predicted"/>
<dbReference type="InterPro" id="IPR029151">
    <property type="entry name" value="Sensor-like_sf"/>
</dbReference>
<name>A0A1M5WWY5_9CLOT</name>
<keyword evidence="12" id="KW-0902">Two-component regulatory system</keyword>
<dbReference type="InterPro" id="IPR003661">
    <property type="entry name" value="HisK_dim/P_dom"/>
</dbReference>
<keyword evidence="5" id="KW-0597">Phosphoprotein</keyword>
<keyword evidence="13 14" id="KW-0472">Membrane</keyword>
<dbReference type="PRINTS" id="PR00344">
    <property type="entry name" value="BCTRLSENSOR"/>
</dbReference>
<gene>
    <name evidence="17" type="ORF">SAMN02745207_03185</name>
</gene>
<dbReference type="SMART" id="SM00388">
    <property type="entry name" value="HisKA"/>
    <property type="match status" value="1"/>
</dbReference>
<dbReference type="Pfam" id="PF00512">
    <property type="entry name" value="HisKA"/>
    <property type="match status" value="1"/>
</dbReference>
<evidence type="ECO:0000256" key="13">
    <source>
        <dbReference type="ARBA" id="ARBA00023136"/>
    </source>
</evidence>
<dbReference type="GO" id="GO:0005524">
    <property type="term" value="F:ATP binding"/>
    <property type="evidence" value="ECO:0007669"/>
    <property type="project" value="UniProtKB-KW"/>
</dbReference>
<dbReference type="CDD" id="cd16922">
    <property type="entry name" value="HATPase_EvgS-ArcB-TorS-like"/>
    <property type="match status" value="1"/>
</dbReference>
<dbReference type="InterPro" id="IPR005467">
    <property type="entry name" value="His_kinase_dom"/>
</dbReference>
<dbReference type="SMART" id="SM00304">
    <property type="entry name" value="HAMP"/>
    <property type="match status" value="1"/>
</dbReference>
<evidence type="ECO:0000259" key="15">
    <source>
        <dbReference type="PROSITE" id="PS50109"/>
    </source>
</evidence>
<keyword evidence="10" id="KW-0067">ATP-binding</keyword>
<accession>A0A1M5WWY5</accession>
<dbReference type="PANTHER" id="PTHR43547:SF2">
    <property type="entry name" value="HYBRID SIGNAL TRANSDUCTION HISTIDINE KINASE C"/>
    <property type="match status" value="1"/>
</dbReference>
<feature type="transmembrane region" description="Helical" evidence="14">
    <location>
        <begin position="12"/>
        <end position="31"/>
    </location>
</feature>
<evidence type="ECO:0000256" key="6">
    <source>
        <dbReference type="ARBA" id="ARBA00022679"/>
    </source>
</evidence>
<dbReference type="GO" id="GO:0000155">
    <property type="term" value="F:phosphorelay sensor kinase activity"/>
    <property type="evidence" value="ECO:0007669"/>
    <property type="project" value="InterPro"/>
</dbReference>
<evidence type="ECO:0000259" key="16">
    <source>
        <dbReference type="PROSITE" id="PS50885"/>
    </source>
</evidence>
<keyword evidence="6" id="KW-0808">Transferase</keyword>
<feature type="transmembrane region" description="Helical" evidence="14">
    <location>
        <begin position="277"/>
        <end position="297"/>
    </location>
</feature>
<evidence type="ECO:0000256" key="11">
    <source>
        <dbReference type="ARBA" id="ARBA00022989"/>
    </source>
</evidence>
<dbReference type="SUPFAM" id="SSF47384">
    <property type="entry name" value="Homodimeric domain of signal transducing histidine kinase"/>
    <property type="match status" value="1"/>
</dbReference>
<evidence type="ECO:0000256" key="10">
    <source>
        <dbReference type="ARBA" id="ARBA00022840"/>
    </source>
</evidence>
<dbReference type="InterPro" id="IPR033479">
    <property type="entry name" value="dCache_1"/>
</dbReference>
<keyword evidence="4" id="KW-1003">Cell membrane</keyword>
<dbReference type="GO" id="GO:0005886">
    <property type="term" value="C:plasma membrane"/>
    <property type="evidence" value="ECO:0007669"/>
    <property type="project" value="UniProtKB-SubCell"/>
</dbReference>
<dbReference type="Gene3D" id="3.30.565.10">
    <property type="entry name" value="Histidine kinase-like ATPase, C-terminal domain"/>
    <property type="match status" value="1"/>
</dbReference>
<dbReference type="PROSITE" id="PS50885">
    <property type="entry name" value="HAMP"/>
    <property type="match status" value="1"/>
</dbReference>
<dbReference type="SUPFAM" id="SSF103190">
    <property type="entry name" value="Sensory domain-like"/>
    <property type="match status" value="1"/>
</dbReference>
<dbReference type="InterPro" id="IPR003660">
    <property type="entry name" value="HAMP_dom"/>
</dbReference>
<evidence type="ECO:0000256" key="1">
    <source>
        <dbReference type="ARBA" id="ARBA00000085"/>
    </source>
</evidence>
<dbReference type="CDD" id="cd06225">
    <property type="entry name" value="HAMP"/>
    <property type="match status" value="1"/>
</dbReference>
<keyword evidence="11 14" id="KW-1133">Transmembrane helix</keyword>
<dbReference type="SUPFAM" id="SSF158472">
    <property type="entry name" value="HAMP domain-like"/>
    <property type="match status" value="1"/>
</dbReference>
<dbReference type="CDD" id="cd12912">
    <property type="entry name" value="PDC2_MCP_like"/>
    <property type="match status" value="1"/>
</dbReference>
<organism evidence="17 18">
    <name type="scientific">Clostridium grantii DSM 8605</name>
    <dbReference type="NCBI Taxonomy" id="1121316"/>
    <lineage>
        <taxon>Bacteria</taxon>
        <taxon>Bacillati</taxon>
        <taxon>Bacillota</taxon>
        <taxon>Clostridia</taxon>
        <taxon>Eubacteriales</taxon>
        <taxon>Clostridiaceae</taxon>
        <taxon>Clostridium</taxon>
    </lineage>
</organism>
<dbReference type="EC" id="2.7.13.3" evidence="3"/>
<dbReference type="CDD" id="cd00082">
    <property type="entry name" value="HisKA"/>
    <property type="match status" value="1"/>
</dbReference>
<evidence type="ECO:0000313" key="17">
    <source>
        <dbReference type="EMBL" id="SHH92107.1"/>
    </source>
</evidence>
<feature type="domain" description="HAMP" evidence="16">
    <location>
        <begin position="298"/>
        <end position="350"/>
    </location>
</feature>
<dbReference type="InterPro" id="IPR036890">
    <property type="entry name" value="HATPase_C_sf"/>
</dbReference>
<keyword evidence="9 17" id="KW-0418">Kinase</keyword>
<dbReference type="InterPro" id="IPR004358">
    <property type="entry name" value="Sig_transdc_His_kin-like_C"/>
</dbReference>
<dbReference type="STRING" id="1121316.SAMN02745207_03185"/>
<evidence type="ECO:0000256" key="7">
    <source>
        <dbReference type="ARBA" id="ARBA00022692"/>
    </source>
</evidence>
<comment type="catalytic activity">
    <reaction evidence="1">
        <text>ATP + protein L-histidine = ADP + protein N-phospho-L-histidine.</text>
        <dbReference type="EC" id="2.7.13.3"/>
    </reaction>
</comment>
<dbReference type="AlphaFoldDB" id="A0A1M5WWY5"/>
<protein>
    <recommendedName>
        <fullName evidence="3">histidine kinase</fullName>
        <ecNumber evidence="3">2.7.13.3</ecNumber>
    </recommendedName>
</protein>
<dbReference type="OrthoDB" id="9813394at2"/>
<dbReference type="Proteomes" id="UP000184447">
    <property type="component" value="Unassembled WGS sequence"/>
</dbReference>
<dbReference type="CDD" id="cd12914">
    <property type="entry name" value="PDC1_DGC_like"/>
    <property type="match status" value="1"/>
</dbReference>
<dbReference type="SMART" id="SM00387">
    <property type="entry name" value="HATPase_c"/>
    <property type="match status" value="1"/>
</dbReference>
<evidence type="ECO:0000313" key="18">
    <source>
        <dbReference type="Proteomes" id="UP000184447"/>
    </source>
</evidence>
<keyword evidence="7 14" id="KW-0812">Transmembrane</keyword>
<dbReference type="Gene3D" id="3.30.450.20">
    <property type="entry name" value="PAS domain"/>
    <property type="match status" value="1"/>
</dbReference>
<feature type="domain" description="Histidine kinase" evidence="15">
    <location>
        <begin position="365"/>
        <end position="586"/>
    </location>
</feature>
<dbReference type="Gene3D" id="6.10.340.10">
    <property type="match status" value="1"/>
</dbReference>
<dbReference type="EMBL" id="FQXM01000021">
    <property type="protein sequence ID" value="SHH92107.1"/>
    <property type="molecule type" value="Genomic_DNA"/>
</dbReference>
<dbReference type="RefSeq" id="WP_073339521.1">
    <property type="nucleotide sequence ID" value="NZ_FQXM01000021.1"/>
</dbReference>
<keyword evidence="8" id="KW-0547">Nucleotide-binding</keyword>
<comment type="subcellular location">
    <subcellularLocation>
        <location evidence="2">Cell membrane</location>
        <topology evidence="2">Multi-pass membrane protein</topology>
    </subcellularLocation>
</comment>
<reference evidence="17 18" key="1">
    <citation type="submission" date="2016-11" db="EMBL/GenBank/DDBJ databases">
        <authorList>
            <person name="Jaros S."/>
            <person name="Januszkiewicz K."/>
            <person name="Wedrychowicz H."/>
        </authorList>
    </citation>
    <scope>NUCLEOTIDE SEQUENCE [LARGE SCALE GENOMIC DNA]</scope>
    <source>
        <strain evidence="17 18">DSM 8605</strain>
    </source>
</reference>
<evidence type="ECO:0000256" key="12">
    <source>
        <dbReference type="ARBA" id="ARBA00023012"/>
    </source>
</evidence>
<dbReference type="Gene3D" id="1.10.287.130">
    <property type="match status" value="1"/>
</dbReference>
<evidence type="ECO:0000256" key="9">
    <source>
        <dbReference type="ARBA" id="ARBA00022777"/>
    </source>
</evidence>
<keyword evidence="18" id="KW-1185">Reference proteome</keyword>
<dbReference type="PROSITE" id="PS50109">
    <property type="entry name" value="HIS_KIN"/>
    <property type="match status" value="1"/>
</dbReference>
<dbReference type="FunFam" id="3.30.565.10:FF:000037">
    <property type="entry name" value="Hybrid sensor histidine kinase/response regulator"/>
    <property type="match status" value="1"/>
</dbReference>
<evidence type="ECO:0000256" key="3">
    <source>
        <dbReference type="ARBA" id="ARBA00012438"/>
    </source>
</evidence>
<dbReference type="Pfam" id="PF02743">
    <property type="entry name" value="dCache_1"/>
    <property type="match status" value="1"/>
</dbReference>
<evidence type="ECO:0000256" key="5">
    <source>
        <dbReference type="ARBA" id="ARBA00022553"/>
    </source>
</evidence>
<dbReference type="PANTHER" id="PTHR43547">
    <property type="entry name" value="TWO-COMPONENT HISTIDINE KINASE"/>
    <property type="match status" value="1"/>
</dbReference>
<dbReference type="Pfam" id="PF00672">
    <property type="entry name" value="HAMP"/>
    <property type="match status" value="1"/>
</dbReference>
<evidence type="ECO:0000256" key="4">
    <source>
        <dbReference type="ARBA" id="ARBA00022475"/>
    </source>
</evidence>
<dbReference type="InterPro" id="IPR036097">
    <property type="entry name" value="HisK_dim/P_sf"/>
</dbReference>
<evidence type="ECO:0000256" key="2">
    <source>
        <dbReference type="ARBA" id="ARBA00004651"/>
    </source>
</evidence>